<keyword evidence="2" id="KW-1185">Reference proteome</keyword>
<organism evidence="1 2">
    <name type="scientific">Hymenoscyphus fraxineus</name>
    <dbReference type="NCBI Taxonomy" id="746836"/>
    <lineage>
        <taxon>Eukaryota</taxon>
        <taxon>Fungi</taxon>
        <taxon>Dikarya</taxon>
        <taxon>Ascomycota</taxon>
        <taxon>Pezizomycotina</taxon>
        <taxon>Leotiomycetes</taxon>
        <taxon>Helotiales</taxon>
        <taxon>Helotiaceae</taxon>
        <taxon>Hymenoscyphus</taxon>
    </lineage>
</organism>
<name>A0A9N9KT97_9HELO</name>
<dbReference type="EMBL" id="CAJVRL010000052">
    <property type="protein sequence ID" value="CAG8953815.1"/>
    <property type="molecule type" value="Genomic_DNA"/>
</dbReference>
<protein>
    <submittedName>
        <fullName evidence="1">Uncharacterized protein</fullName>
    </submittedName>
</protein>
<dbReference type="AlphaFoldDB" id="A0A9N9KT97"/>
<reference evidence="1" key="1">
    <citation type="submission" date="2021-07" db="EMBL/GenBank/DDBJ databases">
        <authorList>
            <person name="Durling M."/>
        </authorList>
    </citation>
    <scope>NUCLEOTIDE SEQUENCE</scope>
</reference>
<proteinExistence type="predicted"/>
<evidence type="ECO:0000313" key="1">
    <source>
        <dbReference type="EMBL" id="CAG8953815.1"/>
    </source>
</evidence>
<dbReference type="Proteomes" id="UP000696280">
    <property type="component" value="Unassembled WGS sequence"/>
</dbReference>
<evidence type="ECO:0000313" key="2">
    <source>
        <dbReference type="Proteomes" id="UP000696280"/>
    </source>
</evidence>
<sequence>MPPFRSSTTRKKRFHGPGWRDSCGSMFFQLKRSAENFSRAQEISRGMTMDDLLSSMEYSARDEYRPLGDDLYFGFFLRKQARFPES</sequence>
<comment type="caution">
    <text evidence="1">The sequence shown here is derived from an EMBL/GenBank/DDBJ whole genome shotgun (WGS) entry which is preliminary data.</text>
</comment>
<gene>
    <name evidence="1" type="ORF">HYFRA_00006707</name>
</gene>
<accession>A0A9N9KT97</accession>